<feature type="region of interest" description="Disordered" evidence="2">
    <location>
        <begin position="182"/>
        <end position="204"/>
    </location>
</feature>
<accession>A0A0V0QC73</accession>
<gene>
    <name evidence="3" type="ORF">PPERSA_07877</name>
</gene>
<dbReference type="AlphaFoldDB" id="A0A0V0QC73"/>
<dbReference type="Proteomes" id="UP000054937">
    <property type="component" value="Unassembled WGS sequence"/>
</dbReference>
<dbReference type="InParanoid" id="A0A0V0QC73"/>
<comment type="caution">
    <text evidence="3">The sequence shown here is derived from an EMBL/GenBank/DDBJ whole genome shotgun (WGS) entry which is preliminary data.</text>
</comment>
<proteinExistence type="predicted"/>
<feature type="coiled-coil region" evidence="1">
    <location>
        <begin position="80"/>
        <end position="151"/>
    </location>
</feature>
<evidence type="ECO:0000313" key="3">
    <source>
        <dbReference type="EMBL" id="KRW99800.1"/>
    </source>
</evidence>
<reference evidence="3 4" key="1">
    <citation type="journal article" date="2015" name="Sci. Rep.">
        <title>Genome of the facultative scuticociliatosis pathogen Pseudocohnilembus persalinus provides insight into its virulence through horizontal gene transfer.</title>
        <authorList>
            <person name="Xiong J."/>
            <person name="Wang G."/>
            <person name="Cheng J."/>
            <person name="Tian M."/>
            <person name="Pan X."/>
            <person name="Warren A."/>
            <person name="Jiang C."/>
            <person name="Yuan D."/>
            <person name="Miao W."/>
        </authorList>
    </citation>
    <scope>NUCLEOTIDE SEQUENCE [LARGE SCALE GENOMIC DNA]</scope>
    <source>
        <strain evidence="3">36N120E</strain>
    </source>
</reference>
<evidence type="ECO:0000313" key="4">
    <source>
        <dbReference type="Proteomes" id="UP000054937"/>
    </source>
</evidence>
<evidence type="ECO:0000256" key="1">
    <source>
        <dbReference type="SAM" id="Coils"/>
    </source>
</evidence>
<dbReference type="EMBL" id="LDAU01000204">
    <property type="protein sequence ID" value="KRW99800.1"/>
    <property type="molecule type" value="Genomic_DNA"/>
</dbReference>
<name>A0A0V0QC73_PSEPJ</name>
<keyword evidence="4" id="KW-1185">Reference proteome</keyword>
<sequence>MPGKLSRNEIEQILKFSPLVFKQSVKENLKGLQNLEDLNNDEEIKHNLDQDDSFIQQFEENQQILQEIKTQNPTDSEKQFQILQQQKKQVEQEIINVKEMQDKIKKEQLENYQNRQQTHKNQKQKQLDEQLKLQQEEIKRLENEIIIQDKIKQQQEEIFKQITKNQTIKLEENYSILKHQESQYEENNQDKNQNQNNNKFQQSGVNFDNKNINIQIINNKDNIICKIEDENQFKQQGKIGNEISQNNTQNNNQNYEQFNTGVHENIQKIQNYLLKNKEYYEKCLQEAKIDQLNYIEYFSDFVETVFQRDNFMFLQSDENKLPLFALPEYSKSLKNQ</sequence>
<evidence type="ECO:0000256" key="2">
    <source>
        <dbReference type="SAM" id="MobiDB-lite"/>
    </source>
</evidence>
<organism evidence="3 4">
    <name type="scientific">Pseudocohnilembus persalinus</name>
    <name type="common">Ciliate</name>
    <dbReference type="NCBI Taxonomy" id="266149"/>
    <lineage>
        <taxon>Eukaryota</taxon>
        <taxon>Sar</taxon>
        <taxon>Alveolata</taxon>
        <taxon>Ciliophora</taxon>
        <taxon>Intramacronucleata</taxon>
        <taxon>Oligohymenophorea</taxon>
        <taxon>Scuticociliatia</taxon>
        <taxon>Philasterida</taxon>
        <taxon>Pseudocohnilembidae</taxon>
        <taxon>Pseudocohnilembus</taxon>
    </lineage>
</organism>
<keyword evidence="1" id="KW-0175">Coiled coil</keyword>
<feature type="compositionally biased region" description="Low complexity" evidence="2">
    <location>
        <begin position="190"/>
        <end position="204"/>
    </location>
</feature>
<protein>
    <submittedName>
        <fullName evidence="3">Uncharacterized protein</fullName>
    </submittedName>
</protein>